<protein>
    <submittedName>
        <fullName evidence="6">Penicillin amidase</fullName>
    </submittedName>
</protein>
<name>A0A916TX95_9HYPH</name>
<dbReference type="AlphaFoldDB" id="A0A916TX95"/>
<dbReference type="CDD" id="cd03747">
    <property type="entry name" value="Ntn_PGA_like"/>
    <property type="match status" value="1"/>
</dbReference>
<dbReference type="GO" id="GO:0017000">
    <property type="term" value="P:antibiotic biosynthetic process"/>
    <property type="evidence" value="ECO:0007669"/>
    <property type="project" value="InterPro"/>
</dbReference>
<dbReference type="InterPro" id="IPR002692">
    <property type="entry name" value="S45"/>
</dbReference>
<dbReference type="GO" id="GO:0046872">
    <property type="term" value="F:metal ion binding"/>
    <property type="evidence" value="ECO:0007669"/>
    <property type="project" value="UniProtKB-KW"/>
</dbReference>
<keyword evidence="2" id="KW-0378">Hydrolase</keyword>
<dbReference type="Gene3D" id="3.60.20.10">
    <property type="entry name" value="Glutamine Phosphoribosylpyrophosphate, subunit 1, domain 1"/>
    <property type="match status" value="1"/>
</dbReference>
<dbReference type="InterPro" id="IPR014395">
    <property type="entry name" value="Pen/GL7ACA/AHL_acylase"/>
</dbReference>
<dbReference type="Gene3D" id="1.10.439.10">
    <property type="entry name" value="Penicillin Amidohydrolase, domain 1"/>
    <property type="match status" value="1"/>
</dbReference>
<feature type="binding site" evidence="5">
    <location>
        <position position="323"/>
    </location>
    <ligand>
        <name>Ca(2+)</name>
        <dbReference type="ChEBI" id="CHEBI:29108"/>
    </ligand>
</feature>
<evidence type="ECO:0000256" key="3">
    <source>
        <dbReference type="ARBA" id="ARBA00023145"/>
    </source>
</evidence>
<sequence length="791" mass="85444">MAYDAAASATDTITLEGLTAPAEIRIDRWGICHIKAASAADAFFAQGFNAARDRLWQIDLWRKRGLGLLAADFGPGYLAQDCAARAFLFRGDMEREWTSYAPDARAICTAFAAGVNAYVALTEREPARLPVEFGITGTRPATWAPEDVVRIRSHALTRNALSEVLRARLASRTDAATDLLRADLTPRIDPANPGGLDLTAIPLEVLDLFKLATAPVGFSKERLAAPLAEAGRWRQVNALAEVVADAAWTGSNNWAVGPGRTTTGRPVIAGDPHRTHGVPSLRYLVHLTAPEFDVIGAGEPSMPGISMGHNGTIAFTQTIFGSDQEDIYVYETEPGHPDRYRYEGRWVDMEVRDECFQVKGEADQMRPLRFTRHGPVLYADPERRIAYAIRSAWFEPGAGAYLAGLSSMRAKSLDEFRAAIARFATPSLNHVYADVNGTIAWLPFGMTPIRRNWDGLLPVPGDGRFEWDGFVPLDAMPSLVNPPEGFVASANEYNIPPGWTSDQPRIGYEWLDPSRSMRIREALGADATHSVAASAALQTDTVSVPARRLAALLQVIPPGGDADFAAGRALLLGWDNALDPQSAAAALSELWFTAHLKPALFARFVPDPELRALLAPGDVEGILQALEQPDHHFGTDPAAARDGLLAQTLAAAVRDARQRLGADPARWQWGTLHHGYFEHALSAVAGAKAAQALDVGPLAKGGGGSTVMLAAYRPQDFRVTTGASVRFVLDVGNWDASVCVNTPGQSGDSRSPHYRDLSALWARGEYVPFLYSAAAVEAATERRILLVPADG</sequence>
<evidence type="ECO:0000256" key="4">
    <source>
        <dbReference type="PIRSR" id="PIRSR001227-1"/>
    </source>
</evidence>
<dbReference type="PANTHER" id="PTHR34218">
    <property type="entry name" value="PEPTIDASE S45 PENICILLIN AMIDASE"/>
    <property type="match status" value="1"/>
</dbReference>
<feature type="active site" description="Nucleophile" evidence="4">
    <location>
        <position position="251"/>
    </location>
</feature>
<proteinExistence type="inferred from homology"/>
<comment type="caution">
    <text evidence="6">The sequence shown here is derived from an EMBL/GenBank/DDBJ whole genome shotgun (WGS) entry which is preliminary data.</text>
</comment>
<dbReference type="PANTHER" id="PTHR34218:SF4">
    <property type="entry name" value="ACYL-HOMOSERINE LACTONE ACYLASE QUIP"/>
    <property type="match status" value="1"/>
</dbReference>
<dbReference type="GO" id="GO:0016811">
    <property type="term" value="F:hydrolase activity, acting on carbon-nitrogen (but not peptide) bonds, in linear amides"/>
    <property type="evidence" value="ECO:0007669"/>
    <property type="project" value="InterPro"/>
</dbReference>
<dbReference type="EMBL" id="BMGG01000001">
    <property type="protein sequence ID" value="GGC48856.1"/>
    <property type="molecule type" value="Genomic_DNA"/>
</dbReference>
<dbReference type="Gene3D" id="1.10.1400.10">
    <property type="match status" value="1"/>
</dbReference>
<keyword evidence="5" id="KW-0106">Calcium</keyword>
<reference evidence="6" key="2">
    <citation type="submission" date="2020-09" db="EMBL/GenBank/DDBJ databases">
        <authorList>
            <person name="Sun Q."/>
            <person name="Zhou Y."/>
        </authorList>
    </citation>
    <scope>NUCLEOTIDE SEQUENCE</scope>
    <source>
        <strain evidence="6">CGMCC 1.12919</strain>
    </source>
</reference>
<keyword evidence="3" id="KW-0865">Zymogen</keyword>
<gene>
    <name evidence="6" type="ORF">GCM10010994_05050</name>
</gene>
<evidence type="ECO:0000256" key="2">
    <source>
        <dbReference type="ARBA" id="ARBA00022801"/>
    </source>
</evidence>
<comment type="similarity">
    <text evidence="1">Belongs to the peptidase S45 family.</text>
</comment>
<dbReference type="RefSeq" id="WP_188607526.1">
    <property type="nucleotide sequence ID" value="NZ_BMGG01000001.1"/>
</dbReference>
<comment type="cofactor">
    <cofactor evidence="5">
        <name>Ca(2+)</name>
        <dbReference type="ChEBI" id="CHEBI:29108"/>
    </cofactor>
    <text evidence="5">Binds 1 Ca(2+) ion per dimer.</text>
</comment>
<dbReference type="SUPFAM" id="SSF56235">
    <property type="entry name" value="N-terminal nucleophile aminohydrolases (Ntn hydrolases)"/>
    <property type="match status" value="1"/>
</dbReference>
<evidence type="ECO:0000256" key="5">
    <source>
        <dbReference type="PIRSR" id="PIRSR001227-2"/>
    </source>
</evidence>
<feature type="binding site" evidence="5">
    <location>
        <position position="502"/>
    </location>
    <ligand>
        <name>Ca(2+)</name>
        <dbReference type="ChEBI" id="CHEBI:29108"/>
    </ligand>
</feature>
<dbReference type="InterPro" id="IPR029055">
    <property type="entry name" value="Ntn_hydrolases_N"/>
</dbReference>
<keyword evidence="5" id="KW-0479">Metal-binding</keyword>
<dbReference type="InterPro" id="IPR043146">
    <property type="entry name" value="Penicillin_amidase_N_B-knob"/>
</dbReference>
<dbReference type="PIRSF" id="PIRSF001227">
    <property type="entry name" value="Pen_acylase"/>
    <property type="match status" value="1"/>
</dbReference>
<feature type="binding site" evidence="5">
    <location>
        <position position="163"/>
    </location>
    <ligand>
        <name>Ca(2+)</name>
        <dbReference type="ChEBI" id="CHEBI:29108"/>
    </ligand>
</feature>
<evidence type="ECO:0000256" key="1">
    <source>
        <dbReference type="ARBA" id="ARBA00006586"/>
    </source>
</evidence>
<feature type="binding site" evidence="5">
    <location>
        <position position="326"/>
    </location>
    <ligand>
        <name>Ca(2+)</name>
        <dbReference type="ChEBI" id="CHEBI:29108"/>
    </ligand>
</feature>
<reference evidence="6" key="1">
    <citation type="journal article" date="2014" name="Int. J. Syst. Evol. Microbiol.">
        <title>Complete genome sequence of Corynebacterium casei LMG S-19264T (=DSM 44701T), isolated from a smear-ripened cheese.</title>
        <authorList>
            <consortium name="US DOE Joint Genome Institute (JGI-PGF)"/>
            <person name="Walter F."/>
            <person name="Albersmeier A."/>
            <person name="Kalinowski J."/>
            <person name="Ruckert C."/>
        </authorList>
    </citation>
    <scope>NUCLEOTIDE SEQUENCE</scope>
    <source>
        <strain evidence="6">CGMCC 1.12919</strain>
    </source>
</reference>
<evidence type="ECO:0000313" key="7">
    <source>
        <dbReference type="Proteomes" id="UP000637002"/>
    </source>
</evidence>
<dbReference type="InterPro" id="IPR043147">
    <property type="entry name" value="Penicillin_amidase_A-knob"/>
</dbReference>
<evidence type="ECO:0000313" key="6">
    <source>
        <dbReference type="EMBL" id="GGC48856.1"/>
    </source>
</evidence>
<dbReference type="InterPro" id="IPR023343">
    <property type="entry name" value="Penicillin_amidase_dom1"/>
</dbReference>
<keyword evidence="7" id="KW-1185">Reference proteome</keyword>
<dbReference type="Gene3D" id="2.30.120.10">
    <property type="match status" value="1"/>
</dbReference>
<accession>A0A916TX95</accession>
<organism evidence="6 7">
    <name type="scientific">Chelatococcus reniformis</name>
    <dbReference type="NCBI Taxonomy" id="1494448"/>
    <lineage>
        <taxon>Bacteria</taxon>
        <taxon>Pseudomonadati</taxon>
        <taxon>Pseudomonadota</taxon>
        <taxon>Alphaproteobacteria</taxon>
        <taxon>Hyphomicrobiales</taxon>
        <taxon>Chelatococcaceae</taxon>
        <taxon>Chelatococcus</taxon>
    </lineage>
</organism>
<dbReference type="Pfam" id="PF01804">
    <property type="entry name" value="Penicil_amidase"/>
    <property type="match status" value="1"/>
</dbReference>
<dbReference type="Proteomes" id="UP000637002">
    <property type="component" value="Unassembled WGS sequence"/>
</dbReference>